<dbReference type="EMBL" id="JAJTVO010000031">
    <property type="protein sequence ID" value="MCE4123326.1"/>
    <property type="molecule type" value="Genomic_DNA"/>
</dbReference>
<keyword evidence="1" id="KW-0805">Transcription regulation</keyword>
<dbReference type="PANTHER" id="PTHR43280">
    <property type="entry name" value="ARAC-FAMILY TRANSCRIPTIONAL REGULATOR"/>
    <property type="match status" value="1"/>
</dbReference>
<dbReference type="InterPro" id="IPR009057">
    <property type="entry name" value="Homeodomain-like_sf"/>
</dbReference>
<evidence type="ECO:0000313" key="5">
    <source>
        <dbReference type="EMBL" id="MCE4123326.1"/>
    </source>
</evidence>
<dbReference type="PROSITE" id="PS01124">
    <property type="entry name" value="HTH_ARAC_FAMILY_2"/>
    <property type="match status" value="1"/>
</dbReference>
<evidence type="ECO:0000256" key="3">
    <source>
        <dbReference type="ARBA" id="ARBA00023163"/>
    </source>
</evidence>
<sequence>MCHKSIARILLSYIELDDKKETLQSQLSERRQKIIRERLDEWCAAKGYRDTSQNMITLSRSLNISRYELSRYLSSCLNTTFRPWLAEVRFEAAKKMMLDNPDFGNDIISAECGFSSRTHLYRMFKEKEGCSPTAWREKNC</sequence>
<dbReference type="RefSeq" id="WP_233339742.1">
    <property type="nucleotide sequence ID" value="NZ_JAJTVO010000031.1"/>
</dbReference>
<dbReference type="InterPro" id="IPR018060">
    <property type="entry name" value="HTH_AraC"/>
</dbReference>
<dbReference type="Pfam" id="PF12833">
    <property type="entry name" value="HTH_18"/>
    <property type="match status" value="1"/>
</dbReference>
<dbReference type="AlphaFoldDB" id="A0AAW4YLJ6"/>
<comment type="caution">
    <text evidence="5">The sequence shown here is derived from an EMBL/GenBank/DDBJ whole genome shotgun (WGS) entry which is preliminary data.</text>
</comment>
<organism evidence="5 6">
    <name type="scientific">Segatella copri</name>
    <dbReference type="NCBI Taxonomy" id="165179"/>
    <lineage>
        <taxon>Bacteria</taxon>
        <taxon>Pseudomonadati</taxon>
        <taxon>Bacteroidota</taxon>
        <taxon>Bacteroidia</taxon>
        <taxon>Bacteroidales</taxon>
        <taxon>Prevotellaceae</taxon>
        <taxon>Segatella</taxon>
    </lineage>
</organism>
<evidence type="ECO:0000313" key="6">
    <source>
        <dbReference type="Proteomes" id="UP001200307"/>
    </source>
</evidence>
<proteinExistence type="predicted"/>
<evidence type="ECO:0000259" key="4">
    <source>
        <dbReference type="PROSITE" id="PS01124"/>
    </source>
</evidence>
<gene>
    <name evidence="5" type="ORF">LYY06_13905</name>
</gene>
<dbReference type="PANTHER" id="PTHR43280:SF29">
    <property type="entry name" value="ARAC-FAMILY TRANSCRIPTIONAL REGULATOR"/>
    <property type="match status" value="1"/>
</dbReference>
<dbReference type="Gene3D" id="1.10.10.60">
    <property type="entry name" value="Homeodomain-like"/>
    <property type="match status" value="1"/>
</dbReference>
<dbReference type="SUPFAM" id="SSF46689">
    <property type="entry name" value="Homeodomain-like"/>
    <property type="match status" value="1"/>
</dbReference>
<evidence type="ECO:0000256" key="1">
    <source>
        <dbReference type="ARBA" id="ARBA00023015"/>
    </source>
</evidence>
<feature type="domain" description="HTH araC/xylS-type" evidence="4">
    <location>
        <begin position="29"/>
        <end position="138"/>
    </location>
</feature>
<dbReference type="Proteomes" id="UP001200307">
    <property type="component" value="Unassembled WGS sequence"/>
</dbReference>
<dbReference type="GO" id="GO:0043565">
    <property type="term" value="F:sequence-specific DNA binding"/>
    <property type="evidence" value="ECO:0007669"/>
    <property type="project" value="InterPro"/>
</dbReference>
<dbReference type="GO" id="GO:0003700">
    <property type="term" value="F:DNA-binding transcription factor activity"/>
    <property type="evidence" value="ECO:0007669"/>
    <property type="project" value="InterPro"/>
</dbReference>
<evidence type="ECO:0000256" key="2">
    <source>
        <dbReference type="ARBA" id="ARBA00023125"/>
    </source>
</evidence>
<dbReference type="SMART" id="SM00342">
    <property type="entry name" value="HTH_ARAC"/>
    <property type="match status" value="1"/>
</dbReference>
<keyword evidence="2" id="KW-0238">DNA-binding</keyword>
<reference evidence="5" key="1">
    <citation type="submission" date="2021-12" db="EMBL/GenBank/DDBJ databases">
        <authorList>
            <person name="Lv X."/>
        </authorList>
    </citation>
    <scope>NUCLEOTIDE SEQUENCE</scope>
    <source>
        <strain evidence="5">HF2106</strain>
    </source>
</reference>
<keyword evidence="3" id="KW-0804">Transcription</keyword>
<name>A0AAW4YLJ6_9BACT</name>
<protein>
    <submittedName>
        <fullName evidence="5">Helix-turn-helix domain-containing protein</fullName>
    </submittedName>
</protein>
<accession>A0AAW4YLJ6</accession>